<sequence>MTALTTPYAQVMQDMASQTPLLDQKKGLTTLLKKHEEATLPQKVNLQEVRIPGYYHFYTPTILRKYNNEEITETRGEAPVYLQKTLLQLQIDTSTWCNVYQEIAAVRTTLEHQPHKVILVSAYIRPEARANETDKVKHNFEWIEHIRNRYPEDRIIIVGDFNAHQQA</sequence>
<accession>A0AC60Q0D6</accession>
<name>A0AC60Q0D6_IXOPE</name>
<keyword evidence="2" id="KW-1185">Reference proteome</keyword>
<organism evidence="1 2">
    <name type="scientific">Ixodes persulcatus</name>
    <name type="common">Taiga tick</name>
    <dbReference type="NCBI Taxonomy" id="34615"/>
    <lineage>
        <taxon>Eukaryota</taxon>
        <taxon>Metazoa</taxon>
        <taxon>Ecdysozoa</taxon>
        <taxon>Arthropoda</taxon>
        <taxon>Chelicerata</taxon>
        <taxon>Arachnida</taxon>
        <taxon>Acari</taxon>
        <taxon>Parasitiformes</taxon>
        <taxon>Ixodida</taxon>
        <taxon>Ixodoidea</taxon>
        <taxon>Ixodidae</taxon>
        <taxon>Ixodinae</taxon>
        <taxon>Ixodes</taxon>
    </lineage>
</organism>
<evidence type="ECO:0000313" key="2">
    <source>
        <dbReference type="Proteomes" id="UP000805193"/>
    </source>
</evidence>
<gene>
    <name evidence="1" type="ORF">HPB47_026509</name>
</gene>
<evidence type="ECO:0000313" key="1">
    <source>
        <dbReference type="EMBL" id="KAG0426379.1"/>
    </source>
</evidence>
<reference evidence="1 2" key="1">
    <citation type="journal article" date="2020" name="Cell">
        <title>Large-Scale Comparative Analyses of Tick Genomes Elucidate Their Genetic Diversity and Vector Capacities.</title>
        <authorList>
            <consortium name="Tick Genome and Microbiome Consortium (TIGMIC)"/>
            <person name="Jia N."/>
            <person name="Wang J."/>
            <person name="Shi W."/>
            <person name="Du L."/>
            <person name="Sun Y."/>
            <person name="Zhan W."/>
            <person name="Jiang J.F."/>
            <person name="Wang Q."/>
            <person name="Zhang B."/>
            <person name="Ji P."/>
            <person name="Bell-Sakyi L."/>
            <person name="Cui X.M."/>
            <person name="Yuan T.T."/>
            <person name="Jiang B.G."/>
            <person name="Yang W.F."/>
            <person name="Lam T.T."/>
            <person name="Chang Q.C."/>
            <person name="Ding S.J."/>
            <person name="Wang X.J."/>
            <person name="Zhu J.G."/>
            <person name="Ruan X.D."/>
            <person name="Zhao L."/>
            <person name="Wei J.T."/>
            <person name="Ye R.Z."/>
            <person name="Que T.C."/>
            <person name="Du C.H."/>
            <person name="Zhou Y.H."/>
            <person name="Cheng J.X."/>
            <person name="Dai P.F."/>
            <person name="Guo W.B."/>
            <person name="Han X.H."/>
            <person name="Huang E.J."/>
            <person name="Li L.F."/>
            <person name="Wei W."/>
            <person name="Gao Y.C."/>
            <person name="Liu J.Z."/>
            <person name="Shao H.Z."/>
            <person name="Wang X."/>
            <person name="Wang C.C."/>
            <person name="Yang T.C."/>
            <person name="Huo Q.B."/>
            <person name="Li W."/>
            <person name="Chen H.Y."/>
            <person name="Chen S.E."/>
            <person name="Zhou L.G."/>
            <person name="Ni X.B."/>
            <person name="Tian J.H."/>
            <person name="Sheng Y."/>
            <person name="Liu T."/>
            <person name="Pan Y.S."/>
            <person name="Xia L.Y."/>
            <person name="Li J."/>
            <person name="Zhao F."/>
            <person name="Cao W.C."/>
        </authorList>
    </citation>
    <scope>NUCLEOTIDE SEQUENCE [LARGE SCALE GENOMIC DNA]</scope>
    <source>
        <strain evidence="1">Iper-2018</strain>
    </source>
</reference>
<comment type="caution">
    <text evidence="1">The sequence shown here is derived from an EMBL/GenBank/DDBJ whole genome shotgun (WGS) entry which is preliminary data.</text>
</comment>
<protein>
    <submittedName>
        <fullName evidence="1">Uncharacterized protein</fullName>
    </submittedName>
</protein>
<dbReference type="EMBL" id="JABSTQ010009724">
    <property type="protein sequence ID" value="KAG0426379.1"/>
    <property type="molecule type" value="Genomic_DNA"/>
</dbReference>
<dbReference type="Proteomes" id="UP000805193">
    <property type="component" value="Unassembled WGS sequence"/>
</dbReference>
<proteinExistence type="predicted"/>